<dbReference type="NCBIfam" id="TIGR03083">
    <property type="entry name" value="maleylpyruvate isomerase family mycothiol-dependent enzyme"/>
    <property type="match status" value="1"/>
</dbReference>
<dbReference type="SUPFAM" id="SSF109854">
    <property type="entry name" value="DinB/YfiT-like putative metalloenzymes"/>
    <property type="match status" value="1"/>
</dbReference>
<evidence type="ECO:0000259" key="2">
    <source>
        <dbReference type="Pfam" id="PF11716"/>
    </source>
</evidence>
<dbReference type="OrthoDB" id="113180at2"/>
<dbReference type="InterPro" id="IPR017518">
    <property type="entry name" value="CHP03084"/>
</dbReference>
<name>A0A1Y2MJY3_PSEAH</name>
<reference evidence="3 4" key="1">
    <citation type="submission" date="2016-09" db="EMBL/GenBank/DDBJ databases">
        <title>Pseudonocardia autotrophica DSM535, a candidate organism with high potential of specific P450 cytochromes.</title>
        <authorList>
            <person name="Grumaz C."/>
            <person name="Vainshtein Y."/>
            <person name="Kirstahler P."/>
            <person name="Sohn K."/>
        </authorList>
    </citation>
    <scope>NUCLEOTIDE SEQUENCE [LARGE SCALE GENOMIC DNA]</scope>
    <source>
        <strain evidence="3 4">DSM 535</strain>
    </source>
</reference>
<dbReference type="GO" id="GO:0046872">
    <property type="term" value="F:metal ion binding"/>
    <property type="evidence" value="ECO:0007669"/>
    <property type="project" value="InterPro"/>
</dbReference>
<dbReference type="Pfam" id="PF11716">
    <property type="entry name" value="MDMPI_N"/>
    <property type="match status" value="1"/>
</dbReference>
<keyword evidence="4" id="KW-1185">Reference proteome</keyword>
<gene>
    <name evidence="3" type="ORF">BG845_06000</name>
</gene>
<dbReference type="AlphaFoldDB" id="A0A1Y2MJY3"/>
<proteinExistence type="predicted"/>
<dbReference type="InterPro" id="IPR034660">
    <property type="entry name" value="DinB/YfiT-like"/>
</dbReference>
<feature type="domain" description="Mycothiol-dependent maleylpyruvate isomerase metal-binding" evidence="2">
    <location>
        <begin position="13"/>
        <end position="148"/>
    </location>
</feature>
<comment type="caution">
    <text evidence="3">The sequence shown here is derived from an EMBL/GenBank/DDBJ whole genome shotgun (WGS) entry which is preliminary data.</text>
</comment>
<dbReference type="InterPro" id="IPR017517">
    <property type="entry name" value="Maleyloyr_isom"/>
</dbReference>
<dbReference type="InterPro" id="IPR013917">
    <property type="entry name" value="tRNA_wybutosine-synth"/>
</dbReference>
<dbReference type="STRING" id="2074.BG845_06000"/>
<dbReference type="Gene3D" id="1.20.120.450">
    <property type="entry name" value="dinb family like domain"/>
    <property type="match status" value="1"/>
</dbReference>
<evidence type="ECO:0000313" key="4">
    <source>
        <dbReference type="Proteomes" id="UP000194360"/>
    </source>
</evidence>
<dbReference type="RefSeq" id="WP_085916077.1">
    <property type="nucleotide sequence ID" value="NZ_AP018920.1"/>
</dbReference>
<accession>A0A1Y2MJY3</accession>
<evidence type="ECO:0000313" key="3">
    <source>
        <dbReference type="EMBL" id="OSY35560.1"/>
    </source>
</evidence>
<dbReference type="InterPro" id="IPR024344">
    <property type="entry name" value="MDMPI_metal-binding"/>
</dbReference>
<evidence type="ECO:0008006" key="5">
    <source>
        <dbReference type="Google" id="ProtNLM"/>
    </source>
</evidence>
<evidence type="ECO:0000259" key="1">
    <source>
        <dbReference type="Pfam" id="PF08608"/>
    </source>
</evidence>
<dbReference type="Proteomes" id="UP000194360">
    <property type="component" value="Unassembled WGS sequence"/>
</dbReference>
<dbReference type="EMBL" id="MIGB01000050">
    <property type="protein sequence ID" value="OSY35560.1"/>
    <property type="molecule type" value="Genomic_DNA"/>
</dbReference>
<protein>
    <recommendedName>
        <fullName evidence="5">TIGR03084 family protein</fullName>
    </recommendedName>
</protein>
<organism evidence="3 4">
    <name type="scientific">Pseudonocardia autotrophica</name>
    <name type="common">Amycolata autotrophica</name>
    <name type="synonym">Nocardia autotrophica</name>
    <dbReference type="NCBI Taxonomy" id="2074"/>
    <lineage>
        <taxon>Bacteria</taxon>
        <taxon>Bacillati</taxon>
        <taxon>Actinomycetota</taxon>
        <taxon>Actinomycetes</taxon>
        <taxon>Pseudonocardiales</taxon>
        <taxon>Pseudonocardiaceae</taxon>
        <taxon>Pseudonocardia</taxon>
    </lineage>
</organism>
<sequence>MPVSMAALADDLAAESVVLRELLAPLREPDWRRDTPAAGWTIADQVSHLAHFDDVAIRSALDPDGFVAERERIVADGGIDPDTIAASYRELSGATLLSWFDDARGRLVEVFGGLEPGLRVPWFGPPMSAASSLTARIMETWAHGQDVADTLGIVREPTDRLRHVAHIGVGARAFSFAAHDRPVPDEPIRVQLTGPGGDIWSWGPEDAADRVTGPALDFCLAVTQRRHRDDVDLTVTGPAATAWLEIAQAFAGAAGTGRERGALG</sequence>
<feature type="domain" description="tRNA wybutosine-synthesis" evidence="1">
    <location>
        <begin position="185"/>
        <end position="234"/>
    </location>
</feature>
<dbReference type="NCBIfam" id="TIGR03084">
    <property type="entry name" value="TIGR03084 family metal-binding protein"/>
    <property type="match status" value="1"/>
</dbReference>
<dbReference type="Pfam" id="PF08608">
    <property type="entry name" value="Wyosine_form"/>
    <property type="match status" value="1"/>
</dbReference>